<evidence type="ECO:0000256" key="1">
    <source>
        <dbReference type="ARBA" id="ARBA00022679"/>
    </source>
</evidence>
<keyword evidence="3" id="KW-1185">Reference proteome</keyword>
<dbReference type="GO" id="GO:0008410">
    <property type="term" value="F:CoA-transferase activity"/>
    <property type="evidence" value="ECO:0007669"/>
    <property type="project" value="TreeGrafter"/>
</dbReference>
<reference evidence="2 3" key="1">
    <citation type="journal article" date="2014" name="Nature">
        <title>An environmental bacterial taxon with a large and distinct metabolic repertoire.</title>
        <authorList>
            <person name="Wilson M.C."/>
            <person name="Mori T."/>
            <person name="Ruckert C."/>
            <person name="Uria A.R."/>
            <person name="Helf M.J."/>
            <person name="Takada K."/>
            <person name="Gernert C."/>
            <person name="Steffens U.A."/>
            <person name="Heycke N."/>
            <person name="Schmitt S."/>
            <person name="Rinke C."/>
            <person name="Helfrich E.J."/>
            <person name="Brachmann A.O."/>
            <person name="Gurgui C."/>
            <person name="Wakimoto T."/>
            <person name="Kracht M."/>
            <person name="Crusemann M."/>
            <person name="Hentschel U."/>
            <person name="Abe I."/>
            <person name="Matsunaga S."/>
            <person name="Kalinowski J."/>
            <person name="Takeyama H."/>
            <person name="Piel J."/>
        </authorList>
    </citation>
    <scope>NUCLEOTIDE SEQUENCE [LARGE SCALE GENOMIC DNA]</scope>
    <source>
        <strain evidence="3">TSY2</strain>
    </source>
</reference>
<dbReference type="Gene3D" id="3.40.50.10540">
    <property type="entry name" value="Crotonobetainyl-coa:carnitine coa-transferase, domain 1"/>
    <property type="match status" value="1"/>
</dbReference>
<protein>
    <recommendedName>
        <fullName evidence="4">CoA transferase</fullName>
    </recommendedName>
</protein>
<evidence type="ECO:0000313" key="2">
    <source>
        <dbReference type="EMBL" id="ETX08338.1"/>
    </source>
</evidence>
<dbReference type="PANTHER" id="PTHR48207:SF3">
    <property type="entry name" value="SUCCINATE--HYDROXYMETHYLGLUTARATE COA-TRANSFERASE"/>
    <property type="match status" value="1"/>
</dbReference>
<dbReference type="PANTHER" id="PTHR48207">
    <property type="entry name" value="SUCCINATE--HYDROXYMETHYLGLUTARATE COA-TRANSFERASE"/>
    <property type="match status" value="1"/>
</dbReference>
<keyword evidence="1" id="KW-0808">Transferase</keyword>
<sequence>MTPPLPLDGIRIADFTNVYSGPYGTMMLADFGAEVIRVESLQYFPNSTRGTTPRPSQALMSTGSRIVVAYVDGEPGEKPWNRHAMFNCHARNKMSMTVNVRTPEGLEVIKRLVQKSDAVVDNYSAGVMDRMGLSYEVLRGWKPDIVVMQMPAFGLSGPYMKTQAFGIGVEGPCGFTSLRGYTDDVTYQHVPSVVHMDTASGPGSAFALLSALHYRDRTGEGQFIEFPQAENMLQNLGEFFLDAQMNQRPYGPLGNHHPRMAPHNVYPCNAPKSWVAIAVADDAAWQRLCHALGWLTSAMDSRYRTLTGRLEHQDEIDAALAEWTREHTPQEAAQYLQDHQVTAGPVLSVSAAYQDPQLRDRGFFEPLTHPEAGTHEYPGILWKMSHTPAHLRTPPCCLGEHNDYVYRTLLGYTAEEIQSLTEAGHIGDTYVEAQG</sequence>
<dbReference type="AlphaFoldDB" id="W4MDQ6"/>
<evidence type="ECO:0008006" key="4">
    <source>
        <dbReference type="Google" id="ProtNLM"/>
    </source>
</evidence>
<dbReference type="InterPro" id="IPR050483">
    <property type="entry name" value="CoA-transferase_III_domain"/>
</dbReference>
<gene>
    <name evidence="2" type="ORF">ETSY2_05975</name>
</gene>
<accession>W4MDQ6</accession>
<dbReference type="InterPro" id="IPR044855">
    <property type="entry name" value="CoA-Trfase_III_dom3_sf"/>
</dbReference>
<evidence type="ECO:0000313" key="3">
    <source>
        <dbReference type="Proteomes" id="UP000019140"/>
    </source>
</evidence>
<organism evidence="2 3">
    <name type="scientific">Candidatus Entotheonella gemina</name>
    <dbReference type="NCBI Taxonomy" id="1429439"/>
    <lineage>
        <taxon>Bacteria</taxon>
        <taxon>Pseudomonadati</taxon>
        <taxon>Nitrospinota/Tectimicrobiota group</taxon>
        <taxon>Candidatus Tectimicrobiota</taxon>
        <taxon>Candidatus Entotheonellia</taxon>
        <taxon>Candidatus Entotheonellales</taxon>
        <taxon>Candidatus Entotheonellaceae</taxon>
        <taxon>Candidatus Entotheonella</taxon>
    </lineage>
</organism>
<dbReference type="Gene3D" id="3.30.1540.10">
    <property type="entry name" value="formyl-coa transferase, domain 3"/>
    <property type="match status" value="1"/>
</dbReference>
<dbReference type="Proteomes" id="UP000019140">
    <property type="component" value="Unassembled WGS sequence"/>
</dbReference>
<dbReference type="Pfam" id="PF02515">
    <property type="entry name" value="CoA_transf_3"/>
    <property type="match status" value="1"/>
</dbReference>
<name>W4MDQ6_9BACT</name>
<comment type="caution">
    <text evidence="2">The sequence shown here is derived from an EMBL/GenBank/DDBJ whole genome shotgun (WGS) entry which is preliminary data.</text>
</comment>
<dbReference type="InterPro" id="IPR003673">
    <property type="entry name" value="CoA-Trfase_fam_III"/>
</dbReference>
<dbReference type="SUPFAM" id="SSF89796">
    <property type="entry name" value="CoA-transferase family III (CaiB/BaiF)"/>
    <property type="match status" value="1"/>
</dbReference>
<dbReference type="HOGENOM" id="CLU_033975_2_0_7"/>
<dbReference type="InterPro" id="IPR023606">
    <property type="entry name" value="CoA-Trfase_III_dom_1_sf"/>
</dbReference>
<dbReference type="EMBL" id="AZHX01000243">
    <property type="protein sequence ID" value="ETX08338.1"/>
    <property type="molecule type" value="Genomic_DNA"/>
</dbReference>
<proteinExistence type="predicted"/>